<feature type="domain" description="OTU" evidence="5">
    <location>
        <begin position="2004"/>
        <end position="2138"/>
    </location>
</feature>
<dbReference type="Proteomes" id="UP000186817">
    <property type="component" value="Unassembled WGS sequence"/>
</dbReference>
<dbReference type="EMBL" id="LSRX01000204">
    <property type="protein sequence ID" value="OLQ04653.1"/>
    <property type="molecule type" value="Genomic_DNA"/>
</dbReference>
<dbReference type="PROSITE" id="PS50802">
    <property type="entry name" value="OTU"/>
    <property type="match status" value="1"/>
</dbReference>
<dbReference type="Pfam" id="PF02338">
    <property type="entry name" value="OTU"/>
    <property type="match status" value="1"/>
</dbReference>
<gene>
    <name evidence="8" type="ORF">AK812_SmicGene12230</name>
</gene>
<feature type="signal peptide" evidence="3">
    <location>
        <begin position="1"/>
        <end position="21"/>
    </location>
</feature>
<feature type="compositionally biased region" description="Pro residues" evidence="2">
    <location>
        <begin position="1454"/>
        <end position="1465"/>
    </location>
</feature>
<dbReference type="SMART" id="SM00343">
    <property type="entry name" value="ZnF_C2HC"/>
    <property type="match status" value="1"/>
</dbReference>
<dbReference type="Pfam" id="PF00098">
    <property type="entry name" value="zf-CCHC"/>
    <property type="match status" value="1"/>
</dbReference>
<dbReference type="PROSITE" id="PS50878">
    <property type="entry name" value="RT_POL"/>
    <property type="match status" value="1"/>
</dbReference>
<organism evidence="8 9">
    <name type="scientific">Symbiodinium microadriaticum</name>
    <name type="common">Dinoflagellate</name>
    <name type="synonym">Zooxanthella microadriatica</name>
    <dbReference type="NCBI Taxonomy" id="2951"/>
    <lineage>
        <taxon>Eukaryota</taxon>
        <taxon>Sar</taxon>
        <taxon>Alveolata</taxon>
        <taxon>Dinophyceae</taxon>
        <taxon>Suessiales</taxon>
        <taxon>Symbiodiniaceae</taxon>
        <taxon>Symbiodinium</taxon>
    </lineage>
</organism>
<dbReference type="InterPro" id="IPR003323">
    <property type="entry name" value="OTU_dom"/>
</dbReference>
<evidence type="ECO:0000256" key="1">
    <source>
        <dbReference type="PROSITE-ProRule" id="PRU00047"/>
    </source>
</evidence>
<dbReference type="Gene3D" id="4.10.60.10">
    <property type="entry name" value="Zinc finger, CCHC-type"/>
    <property type="match status" value="1"/>
</dbReference>
<evidence type="ECO:0000259" key="4">
    <source>
        <dbReference type="PROSITE" id="PS50158"/>
    </source>
</evidence>
<accession>A0A1Q9EB72</accession>
<feature type="compositionally biased region" description="Low complexity" evidence="2">
    <location>
        <begin position="1006"/>
        <end position="1032"/>
    </location>
</feature>
<evidence type="ECO:0000256" key="2">
    <source>
        <dbReference type="SAM" id="MobiDB-lite"/>
    </source>
</evidence>
<dbReference type="InterPro" id="IPR036691">
    <property type="entry name" value="Endo/exonu/phosph_ase_sf"/>
</dbReference>
<feature type="domain" description="Reverse transcriptase" evidence="6">
    <location>
        <begin position="3016"/>
        <end position="3265"/>
    </location>
</feature>
<reference evidence="8 9" key="1">
    <citation type="submission" date="2016-02" db="EMBL/GenBank/DDBJ databases">
        <title>Genome analysis of coral dinoflagellate symbionts highlights evolutionary adaptations to a symbiotic lifestyle.</title>
        <authorList>
            <person name="Aranda M."/>
            <person name="Li Y."/>
            <person name="Liew Y.J."/>
            <person name="Baumgarten S."/>
            <person name="Simakov O."/>
            <person name="Wilson M."/>
            <person name="Piel J."/>
            <person name="Ashoor H."/>
            <person name="Bougouffa S."/>
            <person name="Bajic V.B."/>
            <person name="Ryu T."/>
            <person name="Ravasi T."/>
            <person name="Bayer T."/>
            <person name="Micklem G."/>
            <person name="Kim H."/>
            <person name="Bhak J."/>
            <person name="Lajeunesse T.C."/>
            <person name="Voolstra C.R."/>
        </authorList>
    </citation>
    <scope>NUCLEOTIDE SEQUENCE [LARGE SCALE GENOMIC DNA]</scope>
    <source>
        <strain evidence="8 9">CCMP2467</strain>
    </source>
</reference>
<comment type="caution">
    <text evidence="8">The sequence shown here is derived from an EMBL/GenBank/DDBJ whole genome shotgun (WGS) entry which is preliminary data.</text>
</comment>
<feature type="region of interest" description="Disordered" evidence="2">
    <location>
        <begin position="2250"/>
        <end position="2273"/>
    </location>
</feature>
<keyword evidence="1" id="KW-0479">Metal-binding</keyword>
<dbReference type="SUPFAM" id="SSF56219">
    <property type="entry name" value="DNase I-like"/>
    <property type="match status" value="1"/>
</dbReference>
<dbReference type="InterPro" id="IPR043502">
    <property type="entry name" value="DNA/RNA_pol_sf"/>
</dbReference>
<dbReference type="OrthoDB" id="421040at2759"/>
<dbReference type="InterPro" id="IPR002156">
    <property type="entry name" value="RNaseH_domain"/>
</dbReference>
<feature type="region of interest" description="Disordered" evidence="2">
    <location>
        <begin position="987"/>
        <end position="1106"/>
    </location>
</feature>
<feature type="compositionally biased region" description="Basic and acidic residues" evidence="2">
    <location>
        <begin position="1537"/>
        <end position="1549"/>
    </location>
</feature>
<dbReference type="PROSITE" id="PS50158">
    <property type="entry name" value="ZF_CCHC"/>
    <property type="match status" value="1"/>
</dbReference>
<feature type="compositionally biased region" description="Polar residues" evidence="2">
    <location>
        <begin position="1056"/>
        <end position="1066"/>
    </location>
</feature>
<dbReference type="PANTHER" id="PTHR19446">
    <property type="entry name" value="REVERSE TRANSCRIPTASES"/>
    <property type="match status" value="1"/>
</dbReference>
<dbReference type="Gene3D" id="3.30.420.10">
    <property type="entry name" value="Ribonuclease H-like superfamily/Ribonuclease H"/>
    <property type="match status" value="1"/>
</dbReference>
<dbReference type="InterPro" id="IPR036875">
    <property type="entry name" value="Znf_CCHC_sf"/>
</dbReference>
<keyword evidence="1" id="KW-0862">Zinc</keyword>
<dbReference type="InterPro" id="IPR036397">
    <property type="entry name" value="RNaseH_sf"/>
</dbReference>
<feature type="compositionally biased region" description="Basic and acidic residues" evidence="2">
    <location>
        <begin position="1490"/>
        <end position="1504"/>
    </location>
</feature>
<name>A0A1Q9EB72_SYMMI</name>
<feature type="domain" description="CCHC-type" evidence="4">
    <location>
        <begin position="489"/>
        <end position="504"/>
    </location>
</feature>
<dbReference type="SUPFAM" id="SSF54001">
    <property type="entry name" value="Cysteine proteinases"/>
    <property type="match status" value="1"/>
</dbReference>
<keyword evidence="3" id="KW-0732">Signal</keyword>
<dbReference type="CDD" id="cd22744">
    <property type="entry name" value="OTU"/>
    <property type="match status" value="1"/>
</dbReference>
<dbReference type="InterPro" id="IPR038765">
    <property type="entry name" value="Papain-like_cys_pep_sf"/>
</dbReference>
<evidence type="ECO:0000259" key="5">
    <source>
        <dbReference type="PROSITE" id="PS50802"/>
    </source>
</evidence>
<feature type="region of interest" description="Disordered" evidence="2">
    <location>
        <begin position="1448"/>
        <end position="1563"/>
    </location>
</feature>
<feature type="compositionally biased region" description="Basic and acidic residues" evidence="2">
    <location>
        <begin position="1903"/>
        <end position="1917"/>
    </location>
</feature>
<evidence type="ECO:0000259" key="7">
    <source>
        <dbReference type="PROSITE" id="PS50879"/>
    </source>
</evidence>
<keyword evidence="9" id="KW-1185">Reference proteome</keyword>
<sequence length="3790" mass="413951">MKARVVLLLSAVAFLLGRLACMPEVRKESPRKMAPDVQLDSTPLRNVELPPVARSEPGLQPGFEHLDLVIAHCHKSLRWIESFLASRQLSNVTIFSKCNRSVDGAPANARIVPMPNVGRCDHTYAHWLAEQGQRVPADRQPNDLILFLKDNNNKYRSTVDVAIPLDDMLLECIFQAQLPRSKKVPRRIQTATAGPRFACGRRVEQPKGRRERELWGQCRSKLRLHPQLQEVELPRDRVKLLVSTLGGSWGKTDLEAKYDVFEKALYGTVQKQDETNDSYLARHDVHFEELLSQNVTFEQVRAYILLRQSQLTAEDRKKIILELGGSLDYKRVCSSIRLLGSRFFADLQGQRVTKARTYDANIVDEPPPEEGERAFQASTASAADEGEADLDDGFMEAMLASDDSDALQVQAFEEELENFFQDTPELQEALVSYMEARTRLLAKKKFRGFWPVGGGAKGASKGGRGFKGGGKGKGKHREQLLARIARSTCRICGEKGHWKAECPRRKGSASAEATTTVAEAFVEAPNTTSAFGANATQEILTSLPADAMTLEEVRRSVNSERYRVQPLLRSTVQSGETTSDGAPKLSLGARLLKLRDPLANLKPEETQDLSLEQHGELKISFGTKMKGRTFLECVESEPDWTKWLVEHYQSSTKPCHQIFIQFVEKYVSQAESIEAELKGEPNVVVTAKTPRVVPASKAAPKARPKTTAVDEDAVWELMGDPGLPDQVALLSSRMTQMEQVMQEMIGAIRQMNGTPRGEIWVAQKPHARQHVQERICGNASVPGTLVALKPAVYIDPHRWHATAPWTGDRVLAIGYCLKATAKLGVEDRSEATLEAFQKQNIKTFVTAAAWQRGYSPEQIVLGKSIRVPGSVSSDEELSSHSLTEGSDLEAEAHRRRLELRCRARQVFFEADNCQTIRRAGAWVLYWTKKTSPNRLAAGRWHGPAKVICQEGQSIVWVAHGSTILRCAPENLRPASLREWQNLASPGVEELSSRTGGASTFVDLTAPNPEVPSSGPVVSSNANSSGSGEVIAPIPMPAAPAAQGARDSEDEVAQPEQELTPQVSTQEPEPLTSREAPEVERDLAAPSVQGPSPGEPVELPHLDASNIPVPESDEGLFSEEVMLSSQVLDDKDFSPDELITFSSLVTNEEYSGPPLAEDNRAHEQTFSRCACFLYKLLLWCCLAFVVGAVRGAPAEAAGRPKSSGGPASVVGLAFGAFFFVKLLGFDSIARRLASPLTGRHFVVASLLFVRCGGLADAEDGIGSGDGCGMAGYLLWFCWGRGQRLRVWRWRVHHSAVMDGQAGVGAHYFDVVRGSSAMPSSAGSRVERAGGKQLPVVAKAVSEAAASDAARAHWEHLGARVYGAGCSSGVVAGKGTVGDFTKVIDGSASSKIRFSLLHSFRFDKWLWTRVGEALHPGPQVPRRSRKAGLTKGDVKRLVKSMVLQLAEQFFGQPTSGPAPPENSVPRPPKGKGKTAQGSPEQGKGRPAQQAAEKGDKGSGKAGKEGKPSPPWRRSRGPPGGGTSEPASAVGLQSTSKGKGKPEGNDKGKGKGSDTSAESALRPQGEAVLVYTDKSRELQEFGELMRGGCHPASLLLYDGEATAELDHLKGDYPVERRSLPGVLRGSLKLRKCWVVAMQRGQPEVGELPLDVEVDFIEARPPKQRSAYQESVVLRASCAQCFTDKDRWKRVLHRPGAALREWTTRVGGSPADLLDSWSWEKSGDTQALHPSGVVKGLVRLSPSAARAFLAAGGRCAGGTSFFFQPLKWADLTLNQPALLWEAQRPDEMPGQYLRRVVALSGDMGLYHDGKRLAVRIDPRDPRNAARQGLWHLRQVPLGWHVAELEEVLVDVGFEQVEIQARYRDRRAARWTFLALRTDRRDYVPIKIEDEALGTIELEASRHRRQGRKDQAGEAIKPERRQSVAVKSQEAASRDKGAGKGAKGAVTEASRGPELSRDPFDDLLAFDVDVESDVEAGDNPMMGNKRQAAAVAPTAKKPKQPKLVLPPGATVISNEGGGNCLPAAVAQALTSHAGKQFSHRGVRRAMISWMREQASHLQPLWDGRDTSDKPCQLSFVEYLSAVEAVGSWCGNLEVYALSRGLPANLLVLDFDSEAAFKFASQADSDPFIVLKFSGKHYEWIQCSPEALVDIWCHAAVGNTVGGRGGGFMCIDTASEASMPAVVPAAGAPEGGQFPRMVIDTASSAGSGVPLDRGGGSAELAPVPPVVGGHMVFDDLSAVGSRPSSLLAGDLDSVRAHRPPRSWPTPADLRSLSSASSTRPVLLPPRRRLRAKTNHWVSLSAVAKAGADVEVPGVTEIPLELSVPEPVARQPKSSRYRVGDVVRWPCPLCPMVIETRSPDTLQKRRYDHCHRQHGGQGLPGTKRVNFDAFRTLGPDEPEDWRCPLGNWGLPVGSRGGMTSKTFARAKEFHRKAKHRHVSPKDYLSKIKARGARKPAHRMQARVRLLNAGVAKRQKEGLAAIPGWTFFRWPFVANKAKQRVLKVTQAWSCVKCGLCTRVAKKRQMHEGHCHEYNQSILEGVRARHRAAFEEAKTLGHGVAPDLLTQMLVSADLAMGGYVPPGGGHQYSERGHLDGRLAYSAVALEFLFHSGVRKVVVVSVYGFASDCEAAANYAEEVVLAVRGLGMEWLLLGDFNVTVDEAPMARRLAAGWAEPLDSAFMAAGPLPGTAGGHRRIDYGLSAGRLRPVALSHTGGVGNHTAVSYEFSFTDPSGHSTPARAPLGADDVSEAAWAEHWDAPRFHNLLMTKDVDGAWCMLSNAAEAALGGTSRGVVARSASWTPQGAKHRSKAAKGFESLGLVRLRRLSRRLTQLARCPEDARLRDIVGRNVGDLQALFPWLQDLPFFTMEQQAEWVHSQVEEAAKVELEAGFARWRSSLSGSTKKQTAWIKRRASLRTGLSNPRWSTAEEMRRTAIHPVEVIRRAEAEWCPRWTAGEIEEGPVRELLSELVPPVRGSSTTPTFSSTRLLRVASKMRGKACGPDGWEASHFLSLPGTFWQALGDLWQCAFESAKLPARWREARVALVPKQTGGCRPISVLSVAYRLGAALLVRDLREWADGWLGHRMLGGVHRRSTRDVFLRIIEASDDPAVVFVGQDVSKFFDSIHAQHLLQVLRFLRAPQLFVDFVQGVLSEQWRVFSTGSWVGATWHRATRGLAQGDPMSPLLAAAVMSVWTGTVAQSACEAVTFVDDRSFWGRSLHTLAHAKRLSDRVDRAFQFRCDATKCQVASAGGAVGPQAAVRFGYEHSSEFETLGVRFYLRPGCVPMLARYSFEVADVRLQCINVVATSLPMQSSFIRSLVLPLVSWAGAMASIEKEQLLQLRRAVVASVNHKNACDTPALLLWEVLGWDCDPVFTRKWSALRAAIATACQPPCWLEDASIQFATRRWPTLLPVATAVLGELGWWTSATGDIIGRRDEGGRLRTFYVGYDNELVLKQWLVDWHRRASLQETARVKRRLHRSAPDGDLAQGVLLPGVPANALCVMAGHRKLFPPQGERHLRNSSLATGCSVWAKAKKKGVSAEAIAECMCGQRMPSRPHLLWQCSGTAHLRPRCAAPSNRAEERLLCKVVPELPPSPCVIGEDEVVEELAAVLDQLLRAQPIVFVGTDGSCIHDIAAWSVAVQDGPVFSSGVAGEDQSAYRGEVEAIRRLLMAVQMVRTTGRLVVISDCQSAMLAVDGCGHCRLLVEDVARRWQEIRSAGIEATIHWIPSHGKPAPAAWPTPPGGEVPARILNGRADEAARLCATRRASGSAREACAAARAAAAAWEEEAITGLAKIAKFYDDW</sequence>
<dbReference type="Gene3D" id="3.90.70.80">
    <property type="match status" value="1"/>
</dbReference>
<evidence type="ECO:0000313" key="9">
    <source>
        <dbReference type="Proteomes" id="UP000186817"/>
    </source>
</evidence>
<dbReference type="GO" id="GO:0008270">
    <property type="term" value="F:zinc ion binding"/>
    <property type="evidence" value="ECO:0007669"/>
    <property type="project" value="UniProtKB-KW"/>
</dbReference>
<proteinExistence type="predicted"/>
<evidence type="ECO:0000256" key="3">
    <source>
        <dbReference type="SAM" id="SignalP"/>
    </source>
</evidence>
<dbReference type="PROSITE" id="PS50879">
    <property type="entry name" value="RNASE_H_1"/>
    <property type="match status" value="1"/>
</dbReference>
<feature type="region of interest" description="Disordered" evidence="2">
    <location>
        <begin position="1897"/>
        <end position="1953"/>
    </location>
</feature>
<evidence type="ECO:0000313" key="8">
    <source>
        <dbReference type="EMBL" id="OLQ04653.1"/>
    </source>
</evidence>
<feature type="chain" id="PRO_5012864547" evidence="3">
    <location>
        <begin position="22"/>
        <end position="3790"/>
    </location>
</feature>
<dbReference type="GO" id="GO:0004523">
    <property type="term" value="F:RNA-DNA hybrid ribonuclease activity"/>
    <property type="evidence" value="ECO:0007669"/>
    <property type="project" value="InterPro"/>
</dbReference>
<dbReference type="InterPro" id="IPR000477">
    <property type="entry name" value="RT_dom"/>
</dbReference>
<dbReference type="GO" id="GO:0003676">
    <property type="term" value="F:nucleic acid binding"/>
    <property type="evidence" value="ECO:0007669"/>
    <property type="project" value="InterPro"/>
</dbReference>
<feature type="domain" description="RNase H type-1" evidence="7">
    <location>
        <begin position="3605"/>
        <end position="3751"/>
    </location>
</feature>
<protein>
    <submittedName>
        <fullName evidence="8">Retrovirus-related Pol polyprotein from type-1 retrotransposable element R2</fullName>
    </submittedName>
</protein>
<evidence type="ECO:0000259" key="6">
    <source>
        <dbReference type="PROSITE" id="PS50878"/>
    </source>
</evidence>
<dbReference type="InterPro" id="IPR001878">
    <property type="entry name" value="Znf_CCHC"/>
</dbReference>
<dbReference type="Pfam" id="PF00078">
    <property type="entry name" value="RVT_1"/>
    <property type="match status" value="1"/>
</dbReference>
<dbReference type="SUPFAM" id="SSF56672">
    <property type="entry name" value="DNA/RNA polymerases"/>
    <property type="match status" value="1"/>
</dbReference>
<dbReference type="SUPFAM" id="SSF57756">
    <property type="entry name" value="Retrovirus zinc finger-like domains"/>
    <property type="match status" value="1"/>
</dbReference>
<keyword evidence="1" id="KW-0863">Zinc-finger</keyword>